<dbReference type="EMBL" id="CAJNDS010000706">
    <property type="protein sequence ID" value="CAE7229297.1"/>
    <property type="molecule type" value="Genomic_DNA"/>
</dbReference>
<gene>
    <name evidence="8" type="primary">Plbd1</name>
    <name evidence="8" type="ORF">SNAT2548_LOCUS9207</name>
</gene>
<keyword evidence="9" id="KW-1185">Reference proteome</keyword>
<dbReference type="PANTHER" id="PTHR12370:SF3">
    <property type="entry name" value="PHOSPHOLIPASE B-LIKE 2-RELATED"/>
    <property type="match status" value="1"/>
</dbReference>
<evidence type="ECO:0000256" key="4">
    <source>
        <dbReference type="ARBA" id="ARBA00022963"/>
    </source>
</evidence>
<name>A0A812KL67_9DINO</name>
<comment type="caution">
    <text evidence="8">The sequence shown here is derived from an EMBL/GenBank/DDBJ whole genome shotgun (WGS) entry which is preliminary data.</text>
</comment>
<evidence type="ECO:0000313" key="9">
    <source>
        <dbReference type="Proteomes" id="UP000604046"/>
    </source>
</evidence>
<keyword evidence="3 7" id="KW-0378">Hydrolase</keyword>
<evidence type="ECO:0000256" key="5">
    <source>
        <dbReference type="ARBA" id="ARBA00023098"/>
    </source>
</evidence>
<dbReference type="GO" id="GO:0009395">
    <property type="term" value="P:phospholipid catabolic process"/>
    <property type="evidence" value="ECO:0007669"/>
    <property type="project" value="TreeGrafter"/>
</dbReference>
<sequence>MKLSVLAMATSRLLAPRTAVCEKPFEPNGTPLVWWHYNGNGGLQPGKGLSGTYAAFQDHVQLEGWGHLHMQAEATLEGAYAAGFLEGYMTSVHIFEHYVSWLQAQFGQVSVHAGGSMRHAWTAQGGRVRKFIEDNDRWVRQQVAENHASPYWQTVGRLMAQADGLLAGQQAATRNTTAMQLRRTDMLLLLASGDMYDIQPAVHQEKRVNWAALDAANFMKEFHKGVSCSALVTYSEDAVRAGHTTWTSYNNMLRIYKRVTWAIRGRPVHKVAFSSRPGYLYSKDDFYTLPLQRMVVMETTNAIFNNSLYDKVRPEALMVWQRVPVSNFLAQDGPHWAKLFSRHNSGTYNNMWIAITLDRASKSSLEDGFLTIAEQIPGEVKVTDVTPVVRKQGYFSSYNVPYDAGIYEAAGYPRHVERMGPENSYMNCSRAKIFRRDAPEARGSMQAFKRVMGSNNYQADPESHGDPSKAIMARGDLSPYRPELFGAVDLKVTEAVPGGEGWDGIAWARSGPTTDNQPPFSWLNIPDGEPVLHLGQPDVFNFDFIPMAFHDAEGIAAPIDSLGDSDGVRIAQRRREGKRAPEENHLQWLVPISTAAAASPMKVTPFSLGLCAAGAIGFLSLVLRPVRQHSHVPGEEESVYFLHA</sequence>
<protein>
    <recommendedName>
        <fullName evidence="7">Phospholipase B-like</fullName>
        <ecNumber evidence="7">3.1.1.-</ecNumber>
    </recommendedName>
</protein>
<dbReference type="GO" id="GO:0004620">
    <property type="term" value="F:phospholipase activity"/>
    <property type="evidence" value="ECO:0007669"/>
    <property type="project" value="InterPro"/>
</dbReference>
<evidence type="ECO:0000256" key="7">
    <source>
        <dbReference type="RuleBase" id="RU364138"/>
    </source>
</evidence>
<dbReference type="Gene3D" id="3.60.60.30">
    <property type="match status" value="1"/>
</dbReference>
<dbReference type="OrthoDB" id="419508at2759"/>
<dbReference type="EC" id="3.1.1.-" evidence="7"/>
<evidence type="ECO:0000313" key="8">
    <source>
        <dbReference type="EMBL" id="CAE7229297.1"/>
    </source>
</evidence>
<proteinExistence type="inferred from homology"/>
<dbReference type="InterPro" id="IPR007000">
    <property type="entry name" value="PLipase_B-like"/>
</dbReference>
<keyword evidence="6" id="KW-0325">Glycoprotein</keyword>
<dbReference type="Proteomes" id="UP000604046">
    <property type="component" value="Unassembled WGS sequence"/>
</dbReference>
<keyword evidence="5 7" id="KW-0443">Lipid metabolism</keyword>
<accession>A0A812KL67</accession>
<dbReference type="GO" id="GO:0005576">
    <property type="term" value="C:extracellular region"/>
    <property type="evidence" value="ECO:0007669"/>
    <property type="project" value="TreeGrafter"/>
</dbReference>
<organism evidence="8 9">
    <name type="scientific">Symbiodinium natans</name>
    <dbReference type="NCBI Taxonomy" id="878477"/>
    <lineage>
        <taxon>Eukaryota</taxon>
        <taxon>Sar</taxon>
        <taxon>Alveolata</taxon>
        <taxon>Dinophyceae</taxon>
        <taxon>Suessiales</taxon>
        <taxon>Symbiodiniaceae</taxon>
        <taxon>Symbiodinium</taxon>
    </lineage>
</organism>
<dbReference type="AlphaFoldDB" id="A0A812KL67"/>
<evidence type="ECO:0000256" key="2">
    <source>
        <dbReference type="ARBA" id="ARBA00022729"/>
    </source>
</evidence>
<evidence type="ECO:0000256" key="3">
    <source>
        <dbReference type="ARBA" id="ARBA00022801"/>
    </source>
</evidence>
<reference evidence="8" key="1">
    <citation type="submission" date="2021-02" db="EMBL/GenBank/DDBJ databases">
        <authorList>
            <person name="Dougan E. K."/>
            <person name="Rhodes N."/>
            <person name="Thang M."/>
            <person name="Chan C."/>
        </authorList>
    </citation>
    <scope>NUCLEOTIDE SEQUENCE</scope>
</reference>
<keyword evidence="2" id="KW-0732">Signal</keyword>
<dbReference type="Pfam" id="PF04916">
    <property type="entry name" value="Phospholip_B"/>
    <property type="match status" value="1"/>
</dbReference>
<comment type="function">
    <text evidence="7">Putative phospholipase.</text>
</comment>
<evidence type="ECO:0000256" key="1">
    <source>
        <dbReference type="ARBA" id="ARBA00007835"/>
    </source>
</evidence>
<keyword evidence="4 7" id="KW-0442">Lipid degradation</keyword>
<evidence type="ECO:0000256" key="6">
    <source>
        <dbReference type="ARBA" id="ARBA00023180"/>
    </source>
</evidence>
<comment type="similarity">
    <text evidence="1 7">Belongs to the phospholipase B-like family.</text>
</comment>
<dbReference type="PANTHER" id="PTHR12370">
    <property type="entry name" value="PHOSPHOLIPASE B-RELATED"/>
    <property type="match status" value="1"/>
</dbReference>